<accession>A0A845SFI2</accession>
<reference evidence="4 5" key="1">
    <citation type="submission" date="2019-12" db="EMBL/GenBank/DDBJ databases">
        <authorList>
            <person name="Lee S.D."/>
        </authorList>
    </citation>
    <scope>NUCLEOTIDE SEQUENCE [LARGE SCALE GENOMIC DNA]</scope>
    <source>
        <strain evidence="4 5">SAP-6</strain>
    </source>
</reference>
<proteinExistence type="predicted"/>
<gene>
    <name evidence="4" type="ORF">GRH90_04970</name>
</gene>
<dbReference type="Proteomes" id="UP000461443">
    <property type="component" value="Unassembled WGS sequence"/>
</dbReference>
<dbReference type="InterPro" id="IPR013783">
    <property type="entry name" value="Ig-like_fold"/>
</dbReference>
<name>A0A845SFI2_9GAMM</name>
<evidence type="ECO:0000256" key="1">
    <source>
        <dbReference type="SAM" id="SignalP"/>
    </source>
</evidence>
<feature type="domain" description="Cellulose-binding Sde182 C-terminal" evidence="3">
    <location>
        <begin position="393"/>
        <end position="478"/>
    </location>
</feature>
<feature type="chain" id="PRO_5032975908" evidence="1">
    <location>
        <begin position="26"/>
        <end position="485"/>
    </location>
</feature>
<dbReference type="Pfam" id="PF07632">
    <property type="entry name" value="Sde182_NH-like"/>
    <property type="match status" value="1"/>
</dbReference>
<feature type="domain" description="Cellulose-binding Sde182 nucleoside hydrolase-like" evidence="2">
    <location>
        <begin position="46"/>
        <end position="307"/>
    </location>
</feature>
<dbReference type="InterPro" id="IPR011483">
    <property type="entry name" value="Sde182_NH-like"/>
</dbReference>
<protein>
    <submittedName>
        <fullName evidence="4">DUF1593 domain-containing protein</fullName>
    </submittedName>
</protein>
<dbReference type="AlphaFoldDB" id="A0A845SFI2"/>
<keyword evidence="1" id="KW-0732">Signal</keyword>
<dbReference type="Pfam" id="PF21027">
    <property type="entry name" value="Sde0182_C"/>
    <property type="match status" value="1"/>
</dbReference>
<dbReference type="Gene3D" id="2.60.40.10">
    <property type="entry name" value="Immunoglobulins"/>
    <property type="match status" value="1"/>
</dbReference>
<dbReference type="SUPFAM" id="SSF53590">
    <property type="entry name" value="Nucleoside hydrolase"/>
    <property type="match status" value="1"/>
</dbReference>
<reference evidence="4 5" key="2">
    <citation type="submission" date="2020-02" db="EMBL/GenBank/DDBJ databases">
        <title>The new genus of Enterobacteriales.</title>
        <authorList>
            <person name="Kim I.S."/>
        </authorList>
    </citation>
    <scope>NUCLEOTIDE SEQUENCE [LARGE SCALE GENOMIC DNA]</scope>
    <source>
        <strain evidence="4 5">SAP-6</strain>
    </source>
</reference>
<dbReference type="InterPro" id="IPR048527">
    <property type="entry name" value="Sde182_C"/>
</dbReference>
<dbReference type="GO" id="GO:0016799">
    <property type="term" value="F:hydrolase activity, hydrolyzing N-glycosyl compounds"/>
    <property type="evidence" value="ECO:0007669"/>
    <property type="project" value="InterPro"/>
</dbReference>
<dbReference type="RefSeq" id="WP_162364795.1">
    <property type="nucleotide sequence ID" value="NZ_WUBS01000003.1"/>
</dbReference>
<sequence>MFVMRKWVKLSMPTLCLLVISWFPAMTSAKDVITPAAVDRPAEKTRIMVLTDIGNEPDDSQSLIRFLLYSNEFDTEGIIATTSTWLRDKVNPAMINEKLDAYEKVYSNLEKQAPGYPSPKALRAVVRSGRVGYGMAYVGKNNSTEASKLIISAVDKQDPRPLWINLWGGGVDLAQALYDVKTQRNPKELAKFINNIRVYSISDQDDTGVWIRSEFPTLRWITSIHAWNDYFLSTWIGISSKLAIGGDMSRVNNDWITQNIKNKGPLGALYPLIKYTMEGDTPAFLYLIRNGLSDPEHPEYGGWGGRYAGITPNTTQGIRVSTSDEVVGVDGQKYRTAAATIWRWRDAFQNDFAARIGWSTSSDFVGANHNPTLVLNGKSGTGIVHLNAKTGDTVKLSAEGSADADGNQITYRWWQYKEPTATSTGVHSAPALELASATGMATEFVAPAVGQATPFHIILAATDNGSPALTSYRRAIVMVEPSSPL</sequence>
<dbReference type="EMBL" id="WUBS01000003">
    <property type="protein sequence ID" value="NDL62107.1"/>
    <property type="molecule type" value="Genomic_DNA"/>
</dbReference>
<dbReference type="InterPro" id="IPR036452">
    <property type="entry name" value="Ribo_hydro-like"/>
</dbReference>
<organism evidence="4 5">
    <name type="scientific">Acerihabitans arboris</name>
    <dbReference type="NCBI Taxonomy" id="2691583"/>
    <lineage>
        <taxon>Bacteria</taxon>
        <taxon>Pseudomonadati</taxon>
        <taxon>Pseudomonadota</taxon>
        <taxon>Gammaproteobacteria</taxon>
        <taxon>Enterobacterales</taxon>
        <taxon>Pectobacteriaceae</taxon>
        <taxon>Acerihabitans</taxon>
    </lineage>
</organism>
<evidence type="ECO:0000313" key="4">
    <source>
        <dbReference type="EMBL" id="NDL62107.1"/>
    </source>
</evidence>
<feature type="signal peptide" evidence="1">
    <location>
        <begin position="1"/>
        <end position="25"/>
    </location>
</feature>
<evidence type="ECO:0000313" key="5">
    <source>
        <dbReference type="Proteomes" id="UP000461443"/>
    </source>
</evidence>
<dbReference type="Gene3D" id="3.90.245.10">
    <property type="entry name" value="Ribonucleoside hydrolase-like"/>
    <property type="match status" value="1"/>
</dbReference>
<keyword evidence="5" id="KW-1185">Reference proteome</keyword>
<comment type="caution">
    <text evidence="4">The sequence shown here is derived from an EMBL/GenBank/DDBJ whole genome shotgun (WGS) entry which is preliminary data.</text>
</comment>
<evidence type="ECO:0000259" key="3">
    <source>
        <dbReference type="Pfam" id="PF21027"/>
    </source>
</evidence>
<evidence type="ECO:0000259" key="2">
    <source>
        <dbReference type="Pfam" id="PF07632"/>
    </source>
</evidence>